<dbReference type="Proteomes" id="UP000184488">
    <property type="component" value="Unassembled WGS sequence"/>
</dbReference>
<gene>
    <name evidence="1" type="ORF">SAMN05444363_2437</name>
</gene>
<protein>
    <submittedName>
        <fullName evidence="1">Uncharacterized protein</fullName>
    </submittedName>
</protein>
<keyword evidence="2" id="KW-1185">Reference proteome</keyword>
<organism evidence="1 2">
    <name type="scientific">Flavobacterium terrae</name>
    <dbReference type="NCBI Taxonomy" id="415425"/>
    <lineage>
        <taxon>Bacteria</taxon>
        <taxon>Pseudomonadati</taxon>
        <taxon>Bacteroidota</taxon>
        <taxon>Flavobacteriia</taxon>
        <taxon>Flavobacteriales</taxon>
        <taxon>Flavobacteriaceae</taxon>
        <taxon>Flavobacterium</taxon>
    </lineage>
</organism>
<accession>A0A1M6G056</accession>
<proteinExistence type="predicted"/>
<name>A0A1M6G056_9FLAO</name>
<reference evidence="2" key="1">
    <citation type="submission" date="2016-11" db="EMBL/GenBank/DDBJ databases">
        <authorList>
            <person name="Varghese N."/>
            <person name="Submissions S."/>
        </authorList>
    </citation>
    <scope>NUCLEOTIDE SEQUENCE [LARGE SCALE GENOMIC DNA]</scope>
    <source>
        <strain evidence="2">DSM 18829</strain>
    </source>
</reference>
<dbReference type="STRING" id="415425.SAMN05444363_2437"/>
<dbReference type="OrthoDB" id="1363156at2"/>
<dbReference type="EMBL" id="FQZI01000004">
    <property type="protein sequence ID" value="SHJ03244.1"/>
    <property type="molecule type" value="Genomic_DNA"/>
</dbReference>
<evidence type="ECO:0000313" key="1">
    <source>
        <dbReference type="EMBL" id="SHJ03244.1"/>
    </source>
</evidence>
<dbReference type="AlphaFoldDB" id="A0A1M6G056"/>
<dbReference type="PROSITE" id="PS51257">
    <property type="entry name" value="PROKAR_LIPOPROTEIN"/>
    <property type="match status" value="1"/>
</dbReference>
<dbReference type="RefSeq" id="WP_073311765.1">
    <property type="nucleotide sequence ID" value="NZ_FQZI01000004.1"/>
</dbReference>
<sequence>MTKKLLFIYFIGLILVSCRQEAQKPVQKIVPFVEKILPEDIKTITPEEAKTFHKNPERKYEYRTGTYNNYEYDYDVVGTDSLKNHVKGNVIVKGKYGAGMLTDSLGRVFDVEVEWTGFDMLKAKDKKGNTYTLKTE</sequence>
<evidence type="ECO:0000313" key="2">
    <source>
        <dbReference type="Proteomes" id="UP000184488"/>
    </source>
</evidence>